<accession>A0A841GYG6</accession>
<dbReference type="Pfam" id="PF06724">
    <property type="entry name" value="DUF1206"/>
    <property type="match status" value="3"/>
</dbReference>
<dbReference type="AlphaFoldDB" id="A0A841GYG6"/>
<dbReference type="RefSeq" id="WP_205761309.1">
    <property type="nucleotide sequence ID" value="NZ_JABDTL010000001.1"/>
</dbReference>
<evidence type="ECO:0000313" key="4">
    <source>
        <dbReference type="Proteomes" id="UP000582837"/>
    </source>
</evidence>
<feature type="transmembrane region" description="Helical" evidence="1">
    <location>
        <begin position="245"/>
        <end position="268"/>
    </location>
</feature>
<comment type="caution">
    <text evidence="3">The sequence shown here is derived from an EMBL/GenBank/DDBJ whole genome shotgun (WGS) entry which is preliminary data.</text>
</comment>
<proteinExistence type="predicted"/>
<feature type="domain" description="DUF1206" evidence="2">
    <location>
        <begin position="32"/>
        <end position="96"/>
    </location>
</feature>
<feature type="domain" description="DUF1206" evidence="2">
    <location>
        <begin position="204"/>
        <end position="273"/>
    </location>
</feature>
<feature type="transmembrane region" description="Helical" evidence="1">
    <location>
        <begin position="198"/>
        <end position="225"/>
    </location>
</feature>
<evidence type="ECO:0000259" key="2">
    <source>
        <dbReference type="Pfam" id="PF06724"/>
    </source>
</evidence>
<keyword evidence="1" id="KW-0812">Transmembrane</keyword>
<reference evidence="3 4" key="1">
    <citation type="submission" date="2020-08" db="EMBL/GenBank/DDBJ databases">
        <title>Genomic Encyclopedia of Type Strains, Phase IV (KMG-IV): sequencing the most valuable type-strain genomes for metagenomic binning, comparative biology and taxonomic classification.</title>
        <authorList>
            <person name="Goeker M."/>
        </authorList>
    </citation>
    <scope>NUCLEOTIDE SEQUENCE [LARGE SCALE GENOMIC DNA]</scope>
    <source>
        <strain evidence="3 4">DSM 29007</strain>
    </source>
</reference>
<sequence length="278" mass="28608">MAQMNGMAGQAGAAARSAAREAAPWVERLARIGYAARGAVYVILGIIAGQAALGKRGVTDQRGVFAEILSRPGGKFMLGIVALGLLGYALWRFVAATMNPEGDGAGKRAAFAVSAVIHTGLAISAARMAMSSTSGGGGNGATSLTAKVMDAPGGQWLVALAGLIIAGFGVQQLIHAWKAELDKRLDLSRLESNTRQAAIAAARAGLAARGVVFVVMGFFLVQAALHRNPGESRGMDGALEALHGTAYGPWVLGLVALGLIGFGVTQFLNARYRRIQPA</sequence>
<evidence type="ECO:0000256" key="1">
    <source>
        <dbReference type="SAM" id="Phobius"/>
    </source>
</evidence>
<keyword evidence="1" id="KW-0472">Membrane</keyword>
<organism evidence="3 4">
    <name type="scientific">Longimicrobium terrae</name>
    <dbReference type="NCBI Taxonomy" id="1639882"/>
    <lineage>
        <taxon>Bacteria</taxon>
        <taxon>Pseudomonadati</taxon>
        <taxon>Gemmatimonadota</taxon>
        <taxon>Longimicrobiia</taxon>
        <taxon>Longimicrobiales</taxon>
        <taxon>Longimicrobiaceae</taxon>
        <taxon>Longimicrobium</taxon>
    </lineage>
</organism>
<keyword evidence="4" id="KW-1185">Reference proteome</keyword>
<evidence type="ECO:0000313" key="3">
    <source>
        <dbReference type="EMBL" id="MBB6070821.1"/>
    </source>
</evidence>
<dbReference type="Proteomes" id="UP000582837">
    <property type="component" value="Unassembled WGS sequence"/>
</dbReference>
<protein>
    <recommendedName>
        <fullName evidence="2">DUF1206 domain-containing protein</fullName>
    </recommendedName>
</protein>
<keyword evidence="1" id="KW-1133">Transmembrane helix</keyword>
<name>A0A841GYG6_9BACT</name>
<dbReference type="InterPro" id="IPR009597">
    <property type="entry name" value="DUF1206"/>
</dbReference>
<dbReference type="EMBL" id="JACHIA010000006">
    <property type="protein sequence ID" value="MBB6070821.1"/>
    <property type="molecule type" value="Genomic_DNA"/>
</dbReference>
<feature type="transmembrane region" description="Helical" evidence="1">
    <location>
        <begin position="74"/>
        <end position="91"/>
    </location>
</feature>
<feature type="transmembrane region" description="Helical" evidence="1">
    <location>
        <begin position="32"/>
        <end position="53"/>
    </location>
</feature>
<feature type="domain" description="DUF1206" evidence="2">
    <location>
        <begin position="110"/>
        <end position="178"/>
    </location>
</feature>
<feature type="transmembrane region" description="Helical" evidence="1">
    <location>
        <begin position="156"/>
        <end position="177"/>
    </location>
</feature>
<gene>
    <name evidence="3" type="ORF">HNQ61_002443</name>
</gene>